<name>A0ABQ5QR69_9ACTN</name>
<comment type="caution">
    <text evidence="1">The sequence shown here is derived from an EMBL/GenBank/DDBJ whole genome shotgun (WGS) entry which is preliminary data.</text>
</comment>
<dbReference type="Gene3D" id="3.90.550.10">
    <property type="entry name" value="Spore Coat Polysaccharide Biosynthesis Protein SpsA, Chain A"/>
    <property type="match status" value="1"/>
</dbReference>
<gene>
    <name evidence="1" type="ORF">Pa4123_23960</name>
</gene>
<keyword evidence="2" id="KW-1185">Reference proteome</keyword>
<reference evidence="1" key="1">
    <citation type="submission" date="2022-12" db="EMBL/GenBank/DDBJ databases">
        <title>New Phytohabitans aurantiacus sp. RD004123 nov., an actinomycete isolated from soil.</title>
        <authorList>
            <person name="Triningsih D.W."/>
            <person name="Harunari E."/>
            <person name="Igarashi Y."/>
        </authorList>
    </citation>
    <scope>NUCLEOTIDE SEQUENCE</scope>
    <source>
        <strain evidence="1">RD004123</strain>
    </source>
</reference>
<organism evidence="1 2">
    <name type="scientific">Phytohabitans aurantiacus</name>
    <dbReference type="NCBI Taxonomy" id="3016789"/>
    <lineage>
        <taxon>Bacteria</taxon>
        <taxon>Bacillati</taxon>
        <taxon>Actinomycetota</taxon>
        <taxon>Actinomycetes</taxon>
        <taxon>Micromonosporales</taxon>
        <taxon>Micromonosporaceae</taxon>
    </lineage>
</organism>
<accession>A0ABQ5QR69</accession>
<dbReference type="Proteomes" id="UP001144280">
    <property type="component" value="Unassembled WGS sequence"/>
</dbReference>
<evidence type="ECO:0008006" key="3">
    <source>
        <dbReference type="Google" id="ProtNLM"/>
    </source>
</evidence>
<sequence length="199" mass="20475">MVRRVIIAVLGPVTWHPPGVDHETWRAALVEDVVDLLATLNEVEPAIAATAGDRALAESVAWPSMPVYEVPDLSASAIFAAAAKDGFEQAATVAGDAPDVPGLLLGKLLRPLTTRPLAAAPADPGPGLLGLAARLPAPDWLPAVDLDSGSVAALRSAAPRAANVGVSPGWRRMRGPVDLATLNPAVEGWDTTRALLSAS</sequence>
<proteinExistence type="predicted"/>
<protein>
    <recommendedName>
        <fullName evidence="3">MobA-like NTP transferase domain-containing protein</fullName>
    </recommendedName>
</protein>
<evidence type="ECO:0000313" key="1">
    <source>
        <dbReference type="EMBL" id="GLH97121.1"/>
    </source>
</evidence>
<dbReference type="RefSeq" id="WP_281894708.1">
    <property type="nucleotide sequence ID" value="NZ_BSDI01000009.1"/>
</dbReference>
<evidence type="ECO:0000313" key="2">
    <source>
        <dbReference type="Proteomes" id="UP001144280"/>
    </source>
</evidence>
<dbReference type="EMBL" id="BSDI01000009">
    <property type="protein sequence ID" value="GLH97121.1"/>
    <property type="molecule type" value="Genomic_DNA"/>
</dbReference>
<dbReference type="SUPFAM" id="SSF53448">
    <property type="entry name" value="Nucleotide-diphospho-sugar transferases"/>
    <property type="match status" value="1"/>
</dbReference>
<dbReference type="InterPro" id="IPR029044">
    <property type="entry name" value="Nucleotide-diphossugar_trans"/>
</dbReference>